<dbReference type="AlphaFoldDB" id="A0A2S6GYS8"/>
<protein>
    <submittedName>
        <fullName evidence="2">Flp pilus assembly protein CpaB</fullName>
    </submittedName>
</protein>
<evidence type="ECO:0000259" key="1">
    <source>
        <dbReference type="SMART" id="SM00858"/>
    </source>
</evidence>
<dbReference type="RefSeq" id="WP_181043329.1">
    <property type="nucleotide sequence ID" value="NZ_CP154825.1"/>
</dbReference>
<dbReference type="InterPro" id="IPR013974">
    <property type="entry name" value="SAF"/>
</dbReference>
<accession>A0A2S6GYS8</accession>
<dbReference type="SMART" id="SM00858">
    <property type="entry name" value="SAF"/>
    <property type="match status" value="1"/>
</dbReference>
<comment type="caution">
    <text evidence="2">The sequence shown here is derived from an EMBL/GenBank/DDBJ whole genome shotgun (WGS) entry which is preliminary data.</text>
</comment>
<keyword evidence="3" id="KW-1185">Reference proteome</keyword>
<evidence type="ECO:0000313" key="2">
    <source>
        <dbReference type="EMBL" id="PPK70383.1"/>
    </source>
</evidence>
<dbReference type="Proteomes" id="UP000239203">
    <property type="component" value="Unassembled WGS sequence"/>
</dbReference>
<reference evidence="2 3" key="1">
    <citation type="submission" date="2018-02" db="EMBL/GenBank/DDBJ databases">
        <title>Genomic Encyclopedia of Archaeal and Bacterial Type Strains, Phase II (KMG-II): from individual species to whole genera.</title>
        <authorList>
            <person name="Goeker M."/>
        </authorList>
    </citation>
    <scope>NUCLEOTIDE SEQUENCE [LARGE SCALE GENOMIC DNA]</scope>
    <source>
        <strain evidence="2 3">YU 961-1</strain>
    </source>
</reference>
<proteinExistence type="predicted"/>
<sequence>MPELVPTLLRATTVRRVLAALLLVAAVVVAARPSTEIDLVVAARALPPGVALADGDVVMIKGPPSLRSLTSPAQARGRVPTGPIGAGEPITELRLFGPETTAAAAGPDAAVVPVRVAEPGVVALLRPGARVDVLAAGKDVHHPAVLARDASVVSVRPGAEGDLALLALPREAATEVAAAALTRAVALTLR</sequence>
<dbReference type="EMBL" id="PTIX01000002">
    <property type="protein sequence ID" value="PPK70383.1"/>
    <property type="molecule type" value="Genomic_DNA"/>
</dbReference>
<feature type="domain" description="SAF" evidence="1">
    <location>
        <begin position="37"/>
        <end position="96"/>
    </location>
</feature>
<name>A0A2S6GYS8_9PSEU</name>
<gene>
    <name evidence="2" type="ORF">CLV40_102297</name>
</gene>
<organism evidence="2 3">
    <name type="scientific">Actinokineospora auranticolor</name>
    <dbReference type="NCBI Taxonomy" id="155976"/>
    <lineage>
        <taxon>Bacteria</taxon>
        <taxon>Bacillati</taxon>
        <taxon>Actinomycetota</taxon>
        <taxon>Actinomycetes</taxon>
        <taxon>Pseudonocardiales</taxon>
        <taxon>Pseudonocardiaceae</taxon>
        <taxon>Actinokineospora</taxon>
    </lineage>
</organism>
<dbReference type="CDD" id="cd11614">
    <property type="entry name" value="SAF_CpaB_FlgA_like"/>
    <property type="match status" value="1"/>
</dbReference>
<evidence type="ECO:0000313" key="3">
    <source>
        <dbReference type="Proteomes" id="UP000239203"/>
    </source>
</evidence>
<dbReference type="Pfam" id="PF08666">
    <property type="entry name" value="SAF"/>
    <property type="match status" value="1"/>
</dbReference>